<proteinExistence type="predicted"/>
<evidence type="ECO:0000313" key="3">
    <source>
        <dbReference type="Proteomes" id="UP001430755"/>
    </source>
</evidence>
<feature type="transmembrane region" description="Helical" evidence="1">
    <location>
        <begin position="12"/>
        <end position="38"/>
    </location>
</feature>
<name>A0ABS9WG08_9ACTN</name>
<feature type="transmembrane region" description="Helical" evidence="1">
    <location>
        <begin position="122"/>
        <end position="152"/>
    </location>
</feature>
<gene>
    <name evidence="2" type="ORF">LPT13_02650</name>
</gene>
<organism evidence="2 3">
    <name type="scientific">Adlercreutzia faecimuris</name>
    <dbReference type="NCBI Taxonomy" id="2897341"/>
    <lineage>
        <taxon>Bacteria</taxon>
        <taxon>Bacillati</taxon>
        <taxon>Actinomycetota</taxon>
        <taxon>Coriobacteriia</taxon>
        <taxon>Eggerthellales</taxon>
        <taxon>Eggerthellaceae</taxon>
        <taxon>Adlercreutzia</taxon>
    </lineage>
</organism>
<protein>
    <recommendedName>
        <fullName evidence="4">DUF4064 domain-containing protein</fullName>
    </recommendedName>
</protein>
<keyword evidence="1" id="KW-0812">Transmembrane</keyword>
<reference evidence="2" key="1">
    <citation type="submission" date="2021-11" db="EMBL/GenBank/DDBJ databases">
        <title>A Novel Adlercreutzia Species, isolated from a Allomyrina dichotoma larva feces.</title>
        <authorList>
            <person name="Suh M.K."/>
        </authorList>
    </citation>
    <scope>NUCLEOTIDE SEQUENCE</scope>
    <source>
        <strain evidence="2">JBNU-10</strain>
    </source>
</reference>
<comment type="caution">
    <text evidence="2">The sequence shown here is derived from an EMBL/GenBank/DDBJ whole genome shotgun (WGS) entry which is preliminary data.</text>
</comment>
<evidence type="ECO:0000313" key="2">
    <source>
        <dbReference type="EMBL" id="MCI2241252.1"/>
    </source>
</evidence>
<evidence type="ECO:0000256" key="1">
    <source>
        <dbReference type="SAM" id="Phobius"/>
    </source>
</evidence>
<evidence type="ECO:0008006" key="4">
    <source>
        <dbReference type="Google" id="ProtNLM"/>
    </source>
</evidence>
<feature type="transmembrane region" description="Helical" evidence="1">
    <location>
        <begin position="87"/>
        <end position="110"/>
    </location>
</feature>
<accession>A0ABS9WG08</accession>
<dbReference type="Proteomes" id="UP001430755">
    <property type="component" value="Unassembled WGS sequence"/>
</dbReference>
<keyword evidence="3" id="KW-1185">Reference proteome</keyword>
<keyword evidence="1" id="KW-0472">Membrane</keyword>
<keyword evidence="1" id="KW-1133">Transmembrane helix</keyword>
<dbReference type="EMBL" id="JAJMLW010000001">
    <property type="protein sequence ID" value="MCI2241252.1"/>
    <property type="molecule type" value="Genomic_DNA"/>
</dbReference>
<dbReference type="RefSeq" id="WP_242163227.1">
    <property type="nucleotide sequence ID" value="NZ_JAJMLW010000001.1"/>
</dbReference>
<sequence>MQTINQHEKAIRYLGIAVVVISALAILGTIIGFIFMAVGQAAWNAYGPDLIQQGLEYDYGRGHHGSGYYGDLSSSDVMGLMGLTMGIGYVALGWELVTAVVSLIAGILAIRGAADRSKLGGVFGWGIGGAVAAFLGGRLVTCVLLVIAAVFANKDKNAPAWPEAGYGYAAPAPGYGQPVPPAAPAWGQPAAPAYGAVPPAPTAATPAAAPLDPQVQACQAAYQQGYGAPAATAAQPVAYAAAPVASAGAAQAAAPADGAAQAAAAVNAAEAGEAARAAAEYQAGAVSAEAADVAHLAADAAEAQAGTVEVVVIEDAPAEAPEGEQPKA</sequence>